<dbReference type="GO" id="GO:0006310">
    <property type="term" value="P:DNA recombination"/>
    <property type="evidence" value="ECO:0007669"/>
    <property type="project" value="UniProtKB-KW"/>
</dbReference>
<keyword evidence="3" id="KW-0963">Cytoplasm</keyword>
<gene>
    <name evidence="12" type="ORF">SAMN02745165_03630</name>
</gene>
<dbReference type="Proteomes" id="UP000184171">
    <property type="component" value="Unassembled WGS sequence"/>
</dbReference>
<dbReference type="GO" id="GO:0015074">
    <property type="term" value="P:DNA integration"/>
    <property type="evidence" value="ECO:0007669"/>
    <property type="project" value="UniProtKB-KW"/>
</dbReference>
<dbReference type="OrthoDB" id="9801717at2"/>
<evidence type="ECO:0000256" key="2">
    <source>
        <dbReference type="ARBA" id="ARBA00008857"/>
    </source>
</evidence>
<comment type="subunit">
    <text evidence="8">Forms a cyclic heterotetrameric complex composed of two molecules of XerC and two molecules of XerD.</text>
</comment>
<dbReference type="PANTHER" id="PTHR30349:SF64">
    <property type="entry name" value="PROPHAGE INTEGRASE INTD-RELATED"/>
    <property type="match status" value="1"/>
</dbReference>
<dbReference type="Pfam" id="PF00589">
    <property type="entry name" value="Phage_integrase"/>
    <property type="match status" value="1"/>
</dbReference>
<dbReference type="Gene3D" id="1.10.443.10">
    <property type="entry name" value="Intergrase catalytic core"/>
    <property type="match status" value="1"/>
</dbReference>
<evidence type="ECO:0000259" key="10">
    <source>
        <dbReference type="PROSITE" id="PS51898"/>
    </source>
</evidence>
<evidence type="ECO:0000256" key="9">
    <source>
        <dbReference type="PROSITE-ProRule" id="PRU01248"/>
    </source>
</evidence>
<keyword evidence="4" id="KW-0229">DNA integration</keyword>
<proteinExistence type="inferred from homology"/>
<dbReference type="AlphaFoldDB" id="A0A1M6NKL5"/>
<organism evidence="12 13">
    <name type="scientific">Malonomonas rubra DSM 5091</name>
    <dbReference type="NCBI Taxonomy" id="1122189"/>
    <lineage>
        <taxon>Bacteria</taxon>
        <taxon>Pseudomonadati</taxon>
        <taxon>Thermodesulfobacteriota</taxon>
        <taxon>Desulfuromonadia</taxon>
        <taxon>Desulfuromonadales</taxon>
        <taxon>Geopsychrobacteraceae</taxon>
        <taxon>Malonomonas</taxon>
    </lineage>
</organism>
<dbReference type="PROSITE" id="PS51900">
    <property type="entry name" value="CB"/>
    <property type="match status" value="1"/>
</dbReference>
<protein>
    <submittedName>
        <fullName evidence="12">Integron integrase</fullName>
    </submittedName>
</protein>
<sequence length="436" mass="50007">MKKSLGESALGSSFWLSYEDCLTEICINPKHIHWYVIWCKHFVKFVGRLPLEDCRPEHVSAFLASLESRESIKDWQYQQARTALWYFFRDYLKVAWAAGGTDDRPPAKARQYNSDSLSSAHQATLEKMRSTLVGRQYAKRTITAYLDWAARFLGHYPQRKIDDLDATAVRAYLTWLVEKQNVAVNTQKQALNALVFLFQESEERSLGDFSDFTRAKKPIRVPVVLSREEVAALLAEINPPFTLICHLLYGAGLRLMEVIRLRIKDVDFAQSQILIRDGKGRKDRITMLPETCRKALEQQIAKARKIHAEDVKRNYGEVWLPSALSRKFPGASGDWRWQYVFPASRLSVDSESGKIRRHHFHDSAVQRAVREAAKRAELSKRVTPHTLRHSFATHLLDSGYDIRTVQELLGHADVSTTMIYTHVLNKPGLGVRSPID</sequence>
<evidence type="ECO:0000256" key="1">
    <source>
        <dbReference type="ARBA" id="ARBA00004496"/>
    </source>
</evidence>
<comment type="similarity">
    <text evidence="2">Belongs to the 'phage' integrase family.</text>
</comment>
<dbReference type="InterPro" id="IPR013762">
    <property type="entry name" value="Integrase-like_cat_sf"/>
</dbReference>
<keyword evidence="5 9" id="KW-0238">DNA-binding</keyword>
<dbReference type="InterPro" id="IPR044068">
    <property type="entry name" value="CB"/>
</dbReference>
<keyword evidence="13" id="KW-1185">Reference proteome</keyword>
<evidence type="ECO:0000256" key="6">
    <source>
        <dbReference type="ARBA" id="ARBA00023172"/>
    </source>
</evidence>
<accession>A0A1M6NKL5</accession>
<feature type="domain" description="Core-binding (CB)" evidence="11">
    <location>
        <begin position="119"/>
        <end position="202"/>
    </location>
</feature>
<dbReference type="PANTHER" id="PTHR30349">
    <property type="entry name" value="PHAGE INTEGRASE-RELATED"/>
    <property type="match status" value="1"/>
</dbReference>
<dbReference type="PROSITE" id="PS51898">
    <property type="entry name" value="TYR_RECOMBINASE"/>
    <property type="match status" value="1"/>
</dbReference>
<dbReference type="FunFam" id="1.10.443.10:FF:000007">
    <property type="entry name" value="Tyrosine recombinase XerC"/>
    <property type="match status" value="1"/>
</dbReference>
<dbReference type="STRING" id="1122189.SAMN02745165_03630"/>
<dbReference type="InterPro" id="IPR011946">
    <property type="entry name" value="Integrase_integron-type"/>
</dbReference>
<dbReference type="GO" id="GO:0003677">
    <property type="term" value="F:DNA binding"/>
    <property type="evidence" value="ECO:0007669"/>
    <property type="project" value="UniProtKB-UniRule"/>
</dbReference>
<dbReference type="GO" id="GO:0005737">
    <property type="term" value="C:cytoplasm"/>
    <property type="evidence" value="ECO:0007669"/>
    <property type="project" value="UniProtKB-SubCell"/>
</dbReference>
<reference evidence="12 13" key="1">
    <citation type="submission" date="2016-11" db="EMBL/GenBank/DDBJ databases">
        <authorList>
            <person name="Jaros S."/>
            <person name="Januszkiewicz K."/>
            <person name="Wedrychowicz H."/>
        </authorList>
    </citation>
    <scope>NUCLEOTIDE SEQUENCE [LARGE SCALE GENOMIC DNA]</scope>
    <source>
        <strain evidence="12 13">DSM 5091</strain>
    </source>
</reference>
<dbReference type="Gene3D" id="1.10.150.130">
    <property type="match status" value="2"/>
</dbReference>
<comment type="function">
    <text evidence="7">Site-specific tyrosine recombinase, which acts by catalyzing the cutting and rejoining of the recombining DNA molecules. The XerC-XerD complex is essential to convert dimers of the bacterial chromosome into monomers to permit their segregation at cell division. It also contributes to the segregational stability of plasmids.</text>
</comment>
<name>A0A1M6NKL5_MALRU</name>
<dbReference type="InterPro" id="IPR010998">
    <property type="entry name" value="Integrase_recombinase_N"/>
</dbReference>
<evidence type="ECO:0000313" key="13">
    <source>
        <dbReference type="Proteomes" id="UP000184171"/>
    </source>
</evidence>
<dbReference type="NCBIfam" id="TIGR02249">
    <property type="entry name" value="integrase_gron"/>
    <property type="match status" value="1"/>
</dbReference>
<dbReference type="CDD" id="cd01193">
    <property type="entry name" value="INT_IntI_C"/>
    <property type="match status" value="1"/>
</dbReference>
<dbReference type="InterPro" id="IPR050090">
    <property type="entry name" value="Tyrosine_recombinase_XerCD"/>
</dbReference>
<dbReference type="Pfam" id="PF13495">
    <property type="entry name" value="Phage_int_SAM_4"/>
    <property type="match status" value="2"/>
</dbReference>
<dbReference type="SUPFAM" id="SSF56349">
    <property type="entry name" value="DNA breaking-rejoining enzymes"/>
    <property type="match status" value="1"/>
</dbReference>
<dbReference type="InterPro" id="IPR011010">
    <property type="entry name" value="DNA_brk_join_enz"/>
</dbReference>
<evidence type="ECO:0000259" key="11">
    <source>
        <dbReference type="PROSITE" id="PS51900"/>
    </source>
</evidence>
<comment type="subcellular location">
    <subcellularLocation>
        <location evidence="1">Cytoplasm</location>
    </subcellularLocation>
</comment>
<evidence type="ECO:0000256" key="8">
    <source>
        <dbReference type="ARBA" id="ARBA00038613"/>
    </source>
</evidence>
<dbReference type="InterPro" id="IPR004107">
    <property type="entry name" value="Integrase_SAM-like_N"/>
</dbReference>
<feature type="domain" description="Tyr recombinase" evidence="10">
    <location>
        <begin position="220"/>
        <end position="433"/>
    </location>
</feature>
<dbReference type="RefSeq" id="WP_139249432.1">
    <property type="nucleotide sequence ID" value="NZ_FQZT01000029.1"/>
</dbReference>
<evidence type="ECO:0000256" key="4">
    <source>
        <dbReference type="ARBA" id="ARBA00022908"/>
    </source>
</evidence>
<evidence type="ECO:0000256" key="5">
    <source>
        <dbReference type="ARBA" id="ARBA00023125"/>
    </source>
</evidence>
<evidence type="ECO:0000313" key="12">
    <source>
        <dbReference type="EMBL" id="SHJ96094.1"/>
    </source>
</evidence>
<evidence type="ECO:0000256" key="7">
    <source>
        <dbReference type="ARBA" id="ARBA00037721"/>
    </source>
</evidence>
<dbReference type="EMBL" id="FQZT01000029">
    <property type="protein sequence ID" value="SHJ96094.1"/>
    <property type="molecule type" value="Genomic_DNA"/>
</dbReference>
<keyword evidence="6" id="KW-0233">DNA recombination</keyword>
<evidence type="ECO:0000256" key="3">
    <source>
        <dbReference type="ARBA" id="ARBA00022490"/>
    </source>
</evidence>
<dbReference type="InterPro" id="IPR002104">
    <property type="entry name" value="Integrase_catalytic"/>
</dbReference>